<dbReference type="AlphaFoldDB" id="A0A835BP06"/>
<keyword evidence="3 6" id="KW-0964">Secreted</keyword>
<keyword evidence="4" id="KW-0732">Signal</keyword>
<comment type="similarity">
    <text evidence="2 6">Belongs to the plant cysteine rich small secretory peptide family. Epidermal patterning factor subfamily.</text>
</comment>
<comment type="function">
    <text evidence="6">Controls stomatal patterning.</text>
</comment>
<dbReference type="PANTHER" id="PTHR33109:SF4">
    <property type="entry name" value="EPIDERMAL PATTERNING FACTOR-LIKE PROTEIN 6"/>
    <property type="match status" value="1"/>
</dbReference>
<proteinExistence type="inferred from homology"/>
<sequence>MARVMLPLLMGKGRPRWWWRRSSARRRLGVVAAWGFAVAAALVVSLCFVGGALASDPRRKMEAAAGTHPGDQAVTEMQMQELGVVYYAGRRLLSGGPGSHPPRCTSKCGSCNPCYPVHVSVPPGVLVTTEYYPEAWRCKCRNQLYMP</sequence>
<reference evidence="7" key="1">
    <citation type="submission" date="2020-07" db="EMBL/GenBank/DDBJ databases">
        <title>Genome sequence and genetic diversity analysis of an under-domesticated orphan crop, white fonio (Digitaria exilis).</title>
        <authorList>
            <person name="Bennetzen J.L."/>
            <person name="Chen S."/>
            <person name="Ma X."/>
            <person name="Wang X."/>
            <person name="Yssel A.E.J."/>
            <person name="Chaluvadi S.R."/>
            <person name="Johnson M."/>
            <person name="Gangashetty P."/>
            <person name="Hamidou F."/>
            <person name="Sanogo M.D."/>
            <person name="Zwaenepoel A."/>
            <person name="Wallace J."/>
            <person name="Van De Peer Y."/>
            <person name="Van Deynze A."/>
        </authorList>
    </citation>
    <scope>NUCLEOTIDE SEQUENCE</scope>
    <source>
        <tissue evidence="7">Leaves</tissue>
    </source>
</reference>
<comment type="caution">
    <text evidence="7">The sequence shown here is derived from an EMBL/GenBank/DDBJ whole genome shotgun (WGS) entry which is preliminary data.</text>
</comment>
<accession>A0A835BP06</accession>
<dbReference type="EMBL" id="JACEFO010001777">
    <property type="protein sequence ID" value="KAF8703753.1"/>
    <property type="molecule type" value="Genomic_DNA"/>
</dbReference>
<evidence type="ECO:0000256" key="6">
    <source>
        <dbReference type="RuleBase" id="RU367102"/>
    </source>
</evidence>
<gene>
    <name evidence="7" type="ORF">HU200_031842</name>
</gene>
<keyword evidence="6" id="KW-0217">Developmental protein</keyword>
<evidence type="ECO:0000256" key="5">
    <source>
        <dbReference type="ARBA" id="ARBA00023157"/>
    </source>
</evidence>
<comment type="subcellular location">
    <subcellularLocation>
        <location evidence="1 6">Secreted</location>
    </subcellularLocation>
</comment>
<keyword evidence="5" id="KW-1015">Disulfide bond</keyword>
<protein>
    <recommendedName>
        <fullName evidence="6">Epidermal patterning factor-like protein</fullName>
    </recommendedName>
</protein>
<keyword evidence="8" id="KW-1185">Reference proteome</keyword>
<name>A0A835BP06_9POAL</name>
<dbReference type="PANTHER" id="PTHR33109">
    <property type="entry name" value="EPIDERMAL PATTERNING FACTOR-LIKE PROTEIN 4"/>
    <property type="match status" value="1"/>
</dbReference>
<evidence type="ECO:0000256" key="4">
    <source>
        <dbReference type="ARBA" id="ARBA00022729"/>
    </source>
</evidence>
<dbReference type="InterPro" id="IPR039455">
    <property type="entry name" value="EPFL"/>
</dbReference>
<evidence type="ECO:0000313" key="7">
    <source>
        <dbReference type="EMBL" id="KAF8703753.1"/>
    </source>
</evidence>
<dbReference type="Proteomes" id="UP000636709">
    <property type="component" value="Unassembled WGS sequence"/>
</dbReference>
<evidence type="ECO:0000313" key="8">
    <source>
        <dbReference type="Proteomes" id="UP000636709"/>
    </source>
</evidence>
<dbReference type="GO" id="GO:0005576">
    <property type="term" value="C:extracellular region"/>
    <property type="evidence" value="ECO:0007669"/>
    <property type="project" value="UniProtKB-SubCell"/>
</dbReference>
<dbReference type="OrthoDB" id="1937916at2759"/>
<dbReference type="GO" id="GO:0010052">
    <property type="term" value="P:guard cell differentiation"/>
    <property type="evidence" value="ECO:0007669"/>
    <property type="project" value="UniProtKB-UniRule"/>
</dbReference>
<evidence type="ECO:0000256" key="1">
    <source>
        <dbReference type="ARBA" id="ARBA00004613"/>
    </source>
</evidence>
<organism evidence="7 8">
    <name type="scientific">Digitaria exilis</name>
    <dbReference type="NCBI Taxonomy" id="1010633"/>
    <lineage>
        <taxon>Eukaryota</taxon>
        <taxon>Viridiplantae</taxon>
        <taxon>Streptophyta</taxon>
        <taxon>Embryophyta</taxon>
        <taxon>Tracheophyta</taxon>
        <taxon>Spermatophyta</taxon>
        <taxon>Magnoliopsida</taxon>
        <taxon>Liliopsida</taxon>
        <taxon>Poales</taxon>
        <taxon>Poaceae</taxon>
        <taxon>PACMAD clade</taxon>
        <taxon>Panicoideae</taxon>
        <taxon>Panicodae</taxon>
        <taxon>Paniceae</taxon>
        <taxon>Anthephorinae</taxon>
        <taxon>Digitaria</taxon>
    </lineage>
</organism>
<evidence type="ECO:0000256" key="3">
    <source>
        <dbReference type="ARBA" id="ARBA00022525"/>
    </source>
</evidence>
<evidence type="ECO:0000256" key="2">
    <source>
        <dbReference type="ARBA" id="ARBA00008127"/>
    </source>
</evidence>
<dbReference type="Pfam" id="PF17181">
    <property type="entry name" value="EPF"/>
    <property type="match status" value="1"/>
</dbReference>